<gene>
    <name evidence="1" type="ORF">LOD99_6871</name>
    <name evidence="2" type="ORF">LOD99_6874</name>
</gene>
<evidence type="ECO:0000313" key="3">
    <source>
        <dbReference type="Proteomes" id="UP001165289"/>
    </source>
</evidence>
<dbReference type="GO" id="GO:0003676">
    <property type="term" value="F:nucleic acid binding"/>
    <property type="evidence" value="ECO:0007669"/>
    <property type="project" value="InterPro"/>
</dbReference>
<dbReference type="PANTHER" id="PTHR46060:SF1">
    <property type="entry name" value="MARINER MOS1 TRANSPOSASE-LIKE PROTEIN"/>
    <property type="match status" value="1"/>
</dbReference>
<dbReference type="InterPro" id="IPR052709">
    <property type="entry name" value="Transposase-MT_Hybrid"/>
</dbReference>
<dbReference type="EMBL" id="JAKMXF010000323">
    <property type="protein sequence ID" value="KAI6648988.1"/>
    <property type="molecule type" value="Genomic_DNA"/>
</dbReference>
<dbReference type="PANTHER" id="PTHR46060">
    <property type="entry name" value="MARINER MOS1 TRANSPOSASE-LIKE PROTEIN"/>
    <property type="match status" value="1"/>
</dbReference>
<keyword evidence="3" id="KW-1185">Reference proteome</keyword>
<evidence type="ECO:0000313" key="2">
    <source>
        <dbReference type="EMBL" id="KAI6648991.1"/>
    </source>
</evidence>
<reference evidence="2" key="1">
    <citation type="submission" date="2022-02" db="EMBL/GenBank/DDBJ databases">
        <authorList>
            <person name="Santini S."/>
            <person name="Jourda C."/>
            <person name="Belahbib H."/>
            <person name="Rocher C."/>
            <person name="Selva M."/>
            <person name="Borchiellini C."/>
            <person name="Renard E."/>
        </authorList>
    </citation>
    <scope>NUCLEOTIDE SEQUENCE</scope>
    <source>
        <strain evidence="2">SPO-2</strain>
    </source>
</reference>
<reference evidence="2 3" key="2">
    <citation type="journal article" date="2023" name="BMC Biol.">
        <title>The compact genome of the sponge Oopsacas minuta (Hexactinellida) is lacking key metazoan core genes.</title>
        <authorList>
            <person name="Santini S."/>
            <person name="Schenkelaars Q."/>
            <person name="Jourda C."/>
            <person name="Duchesne M."/>
            <person name="Belahbib H."/>
            <person name="Rocher C."/>
            <person name="Selva M."/>
            <person name="Riesgo A."/>
            <person name="Vervoort M."/>
            <person name="Leys S.P."/>
            <person name="Kodjabachian L."/>
            <person name="Le Bivic A."/>
            <person name="Borchiellini C."/>
            <person name="Claverie J.M."/>
            <person name="Renard E."/>
        </authorList>
    </citation>
    <scope>NUCLEOTIDE SEQUENCE [LARGE SCALE GENOMIC DNA]</scope>
    <source>
        <strain evidence="2">SPO-2</strain>
    </source>
</reference>
<dbReference type="Gene3D" id="3.30.420.10">
    <property type="entry name" value="Ribonuclease H-like superfamily/Ribonuclease H"/>
    <property type="match status" value="1"/>
</dbReference>
<accession>A0AAV7JJA4</accession>
<name>A0AAV7JJA4_9METZ</name>
<protein>
    <submittedName>
        <fullName evidence="2">Transposase</fullName>
    </submittedName>
</protein>
<comment type="caution">
    <text evidence="2">The sequence shown here is derived from an EMBL/GenBank/DDBJ whole genome shotgun (WGS) entry which is preliminary data.</text>
</comment>
<proteinExistence type="predicted"/>
<dbReference type="EMBL" id="JAKMXF010000323">
    <property type="protein sequence ID" value="KAI6648991.1"/>
    <property type="molecule type" value="Genomic_DNA"/>
</dbReference>
<organism evidence="2 3">
    <name type="scientific">Oopsacas minuta</name>
    <dbReference type="NCBI Taxonomy" id="111878"/>
    <lineage>
        <taxon>Eukaryota</taxon>
        <taxon>Metazoa</taxon>
        <taxon>Porifera</taxon>
        <taxon>Hexactinellida</taxon>
        <taxon>Hexasterophora</taxon>
        <taxon>Lyssacinosida</taxon>
        <taxon>Leucopsacidae</taxon>
        <taxon>Oopsacas</taxon>
    </lineage>
</organism>
<dbReference type="InterPro" id="IPR036397">
    <property type="entry name" value="RNaseH_sf"/>
</dbReference>
<dbReference type="Proteomes" id="UP001165289">
    <property type="component" value="Unassembled WGS sequence"/>
</dbReference>
<sequence>MKILIDNGSSHTAKLTKDFLDVEGLELLPHPPYSPDLAPCYFWLFPKLKIYLQDKDSTHYKQSERTCTSNSNPSPKKSTEMCLQMGRKIKTLCICRRGLL</sequence>
<dbReference type="AlphaFoldDB" id="A0AAV7JJA4"/>
<evidence type="ECO:0000313" key="1">
    <source>
        <dbReference type="EMBL" id="KAI6648988.1"/>
    </source>
</evidence>